<feature type="transmembrane region" description="Helical" evidence="2">
    <location>
        <begin position="12"/>
        <end position="36"/>
    </location>
</feature>
<evidence type="ECO:0000256" key="2">
    <source>
        <dbReference type="SAM" id="Phobius"/>
    </source>
</evidence>
<evidence type="ECO:0000256" key="1">
    <source>
        <dbReference type="SAM" id="MobiDB-lite"/>
    </source>
</evidence>
<evidence type="ECO:0000313" key="3">
    <source>
        <dbReference type="EMBL" id="KAK8857255.1"/>
    </source>
</evidence>
<reference evidence="3 4" key="1">
    <citation type="journal article" date="2024" name="IMA Fungus">
        <title>Apiospora arundinis, a panoply of carbohydrate-active enzymes and secondary metabolites.</title>
        <authorList>
            <person name="Sorensen T."/>
            <person name="Petersen C."/>
            <person name="Muurmann A.T."/>
            <person name="Christiansen J.V."/>
            <person name="Brundto M.L."/>
            <person name="Overgaard C.K."/>
            <person name="Boysen A.T."/>
            <person name="Wollenberg R.D."/>
            <person name="Larsen T.O."/>
            <person name="Sorensen J.L."/>
            <person name="Nielsen K.L."/>
            <person name="Sondergaard T.E."/>
        </authorList>
    </citation>
    <scope>NUCLEOTIDE SEQUENCE [LARGE SCALE GENOMIC DNA]</scope>
    <source>
        <strain evidence="3 4">AAU 773</strain>
    </source>
</reference>
<comment type="caution">
    <text evidence="3">The sequence shown here is derived from an EMBL/GenBank/DDBJ whole genome shotgun (WGS) entry which is preliminary data.</text>
</comment>
<feature type="region of interest" description="Disordered" evidence="1">
    <location>
        <begin position="45"/>
        <end position="68"/>
    </location>
</feature>
<dbReference type="Proteomes" id="UP001390339">
    <property type="component" value="Unassembled WGS sequence"/>
</dbReference>
<keyword evidence="2" id="KW-0812">Transmembrane</keyword>
<proteinExistence type="predicted"/>
<evidence type="ECO:0000313" key="4">
    <source>
        <dbReference type="Proteomes" id="UP001390339"/>
    </source>
</evidence>
<organism evidence="3 4">
    <name type="scientific">Apiospora arundinis</name>
    <dbReference type="NCBI Taxonomy" id="335852"/>
    <lineage>
        <taxon>Eukaryota</taxon>
        <taxon>Fungi</taxon>
        <taxon>Dikarya</taxon>
        <taxon>Ascomycota</taxon>
        <taxon>Pezizomycotina</taxon>
        <taxon>Sordariomycetes</taxon>
        <taxon>Xylariomycetidae</taxon>
        <taxon>Amphisphaeriales</taxon>
        <taxon>Apiosporaceae</taxon>
        <taxon>Apiospora</taxon>
    </lineage>
</organism>
<keyword evidence="4" id="KW-1185">Reference proteome</keyword>
<keyword evidence="2" id="KW-1133">Transmembrane helix</keyword>
<protein>
    <submittedName>
        <fullName evidence="3">Uncharacterized protein</fullName>
    </submittedName>
</protein>
<name>A0ABR2I741_9PEZI</name>
<accession>A0ABR2I741</accession>
<keyword evidence="2" id="KW-0472">Membrane</keyword>
<sequence length="68" mass="7293">MQTINDSADLAWPSSTIISLTILLVTVILAPVGWIVQKHWGHQASRVPQPDGGVEIGSGDMNQEAEGR</sequence>
<dbReference type="EMBL" id="JAPCWZ010000007">
    <property type="protein sequence ID" value="KAK8857255.1"/>
    <property type="molecule type" value="Genomic_DNA"/>
</dbReference>
<gene>
    <name evidence="3" type="ORF">PGQ11_013167</name>
</gene>